<accession>A0A0F8V3D7</accession>
<keyword evidence="2" id="KW-1185">Reference proteome</keyword>
<evidence type="ECO:0000313" key="2">
    <source>
        <dbReference type="Proteomes" id="UP000034291"/>
    </source>
</evidence>
<dbReference type="AlphaFoldDB" id="A0A0F8V3D7"/>
<name>A0A0F8V3D7_9EURO</name>
<dbReference type="OrthoDB" id="10265903at2759"/>
<dbReference type="Proteomes" id="UP000034291">
    <property type="component" value="Unassembled WGS sequence"/>
</dbReference>
<organism evidence="1 2">
    <name type="scientific">Aspergillus rambellii</name>
    <dbReference type="NCBI Taxonomy" id="308745"/>
    <lineage>
        <taxon>Eukaryota</taxon>
        <taxon>Fungi</taxon>
        <taxon>Dikarya</taxon>
        <taxon>Ascomycota</taxon>
        <taxon>Pezizomycotina</taxon>
        <taxon>Eurotiomycetes</taxon>
        <taxon>Eurotiomycetidae</taxon>
        <taxon>Eurotiales</taxon>
        <taxon>Aspergillaceae</taxon>
        <taxon>Aspergillus</taxon>
        <taxon>Aspergillus subgen. Nidulantes</taxon>
    </lineage>
</organism>
<evidence type="ECO:0000313" key="1">
    <source>
        <dbReference type="EMBL" id="KKK26254.1"/>
    </source>
</evidence>
<dbReference type="EMBL" id="JZBS01000483">
    <property type="protein sequence ID" value="KKK26254.1"/>
    <property type="molecule type" value="Genomic_DNA"/>
</dbReference>
<proteinExistence type="predicted"/>
<reference evidence="1 2" key="1">
    <citation type="submission" date="2015-02" db="EMBL/GenBank/DDBJ databases">
        <title>Draft Genome Sequences of Two Closely-Related Aflatoxigenic Aspergillus Species Obtained from the Cote d'Ivoire.</title>
        <authorList>
            <person name="Moore G.G."/>
            <person name="Beltz S.B."/>
            <person name="Mack B.M."/>
        </authorList>
    </citation>
    <scope>NUCLEOTIDE SEQUENCE [LARGE SCALE GENOMIC DNA]</scope>
    <source>
        <strain evidence="1 2">SRRC1468</strain>
    </source>
</reference>
<comment type="caution">
    <text evidence="1">The sequence shown here is derived from an EMBL/GenBank/DDBJ whole genome shotgun (WGS) entry which is preliminary data.</text>
</comment>
<gene>
    <name evidence="1" type="ORF">ARAM_003344</name>
</gene>
<dbReference type="STRING" id="308745.A0A0F8V3D7"/>
<sequence length="201" mass="21856">MNGIFVPSHVVFLTNKYLRVSGVGDTETPDIISSRAEFPPKKDSPGLALQQPHLAAGNHLFTPRQAFLGLFPSTMVSLRSVFGSSTALLRQFLPRPSVSGTFFSRSFSQLPRFTLSNGLRLLRSGSRSEPQVGVVGSVGSVARQLEQIRGMKTRSSVKRLCDGCKSDSIKATDSSGELKLVAHIYSDHCTSMLPYDPAKEL</sequence>
<protein>
    <submittedName>
        <fullName evidence="1">Uncharacterized protein</fullName>
    </submittedName>
</protein>